<organism evidence="1 2">
    <name type="scientific">Panagrolaimus sp. PS1159</name>
    <dbReference type="NCBI Taxonomy" id="55785"/>
    <lineage>
        <taxon>Eukaryota</taxon>
        <taxon>Metazoa</taxon>
        <taxon>Ecdysozoa</taxon>
        <taxon>Nematoda</taxon>
        <taxon>Chromadorea</taxon>
        <taxon>Rhabditida</taxon>
        <taxon>Tylenchina</taxon>
        <taxon>Panagrolaimomorpha</taxon>
        <taxon>Panagrolaimoidea</taxon>
        <taxon>Panagrolaimidae</taxon>
        <taxon>Panagrolaimus</taxon>
    </lineage>
</organism>
<reference evidence="2" key="1">
    <citation type="submission" date="2022-11" db="UniProtKB">
        <authorList>
            <consortium name="WormBaseParasite"/>
        </authorList>
    </citation>
    <scope>IDENTIFICATION</scope>
</reference>
<dbReference type="Proteomes" id="UP000887580">
    <property type="component" value="Unplaced"/>
</dbReference>
<proteinExistence type="predicted"/>
<dbReference type="WBParaSite" id="PS1159_v2.g20191.t1">
    <property type="protein sequence ID" value="PS1159_v2.g20191.t1"/>
    <property type="gene ID" value="PS1159_v2.g20191"/>
</dbReference>
<evidence type="ECO:0000313" key="2">
    <source>
        <dbReference type="WBParaSite" id="PS1159_v2.g20191.t1"/>
    </source>
</evidence>
<evidence type="ECO:0000313" key="1">
    <source>
        <dbReference type="Proteomes" id="UP000887580"/>
    </source>
</evidence>
<protein>
    <submittedName>
        <fullName evidence="2">NR LBD domain-containing protein</fullName>
    </submittedName>
</protein>
<name>A0AC35FTB3_9BILA</name>
<sequence>MIAAATAAAAAIDEEECCSPAPGGIRNRRISKQKHTSKAQGIYANYKQKYQRYRERMQTLNFRQSSFNTGDYSAFDLLPHSSNMGTPLQKSSSSSLLQKYRYAASAPEIIINEISESDKNIKSSCSKIVNENESDEKNEIFENYALNLENEERNDGDEIEEEEEEEEEDMEDDDEDEIPAEAEENSCLIHSKPNKNLIHELIDVDRLELLINLRGLQIRGGPPNSDETAAASTRLSRIGDEIVEQLVEWTKVLPFYNELPVEVHTHLLTQRWSELVLLSACFYAICTQCNRAEDVEVEQPSFESSDSNLILFQRRLSDVMNKQIPFEHVSKEAGLLVEKLTFLLNTFSKLNITLEAYVCLKAITLVHYGNPPNDDPKTSHFHKIYSKKVQIIQDQFVKALQIHLSQCENGPRLTDLFNFLPLLSSTAAILLKSKMFYVPFLICREPDRFIETNDPRKDCILPPSNSNSAAIATTSTSSPTQSQPFIAANSTSSSISDVEMDL</sequence>
<accession>A0AC35FTB3</accession>